<keyword evidence="1" id="KW-0812">Transmembrane</keyword>
<organism evidence="2 3">
    <name type="scientific">Gluconobacter morbifer G707</name>
    <dbReference type="NCBI Taxonomy" id="1088869"/>
    <lineage>
        <taxon>Bacteria</taxon>
        <taxon>Pseudomonadati</taxon>
        <taxon>Pseudomonadota</taxon>
        <taxon>Alphaproteobacteria</taxon>
        <taxon>Acetobacterales</taxon>
        <taxon>Acetobacteraceae</taxon>
        <taxon>Gluconobacter</taxon>
    </lineage>
</organism>
<name>G6XGF3_9PROT</name>
<keyword evidence="1" id="KW-0472">Membrane</keyword>
<sequence length="108" mass="12673">MRKHVRNLFSWVLLALPDRHLARHTMQMSGSHPDPHAAQEGALMLNYFLILLCIIVWPTVYCIFFREQISDWFANRFGRDKPVENTEGEILEVSLPFSYEKPQENGQK</sequence>
<protein>
    <submittedName>
        <fullName evidence="2">Uncharacterized protein</fullName>
    </submittedName>
</protein>
<dbReference type="EMBL" id="AGQV01000001">
    <property type="protein sequence ID" value="EHH69261.1"/>
    <property type="molecule type" value="Genomic_DNA"/>
</dbReference>
<keyword evidence="3" id="KW-1185">Reference proteome</keyword>
<gene>
    <name evidence="2" type="ORF">GMO_05680</name>
</gene>
<dbReference type="STRING" id="1088869.GMO_05680"/>
<accession>G6XGF3</accession>
<proteinExistence type="predicted"/>
<reference evidence="2 3" key="1">
    <citation type="submission" date="2011-10" db="EMBL/GenBank/DDBJ databases">
        <title>Genome sequence of Gluconobacter morbifer G707, isolated from Drosophila gut.</title>
        <authorList>
            <person name="Lee W.-J."/>
            <person name="Kim E.-K."/>
        </authorList>
    </citation>
    <scope>NUCLEOTIDE SEQUENCE [LARGE SCALE GENOMIC DNA]</scope>
    <source>
        <strain evidence="2 3">G707</strain>
    </source>
</reference>
<dbReference type="AlphaFoldDB" id="G6XGF3"/>
<feature type="transmembrane region" description="Helical" evidence="1">
    <location>
        <begin position="45"/>
        <end position="64"/>
    </location>
</feature>
<dbReference type="Proteomes" id="UP000004949">
    <property type="component" value="Unassembled WGS sequence"/>
</dbReference>
<dbReference type="PATRIC" id="fig|1088869.3.peg.578"/>
<comment type="caution">
    <text evidence="2">The sequence shown here is derived from an EMBL/GenBank/DDBJ whole genome shotgun (WGS) entry which is preliminary data.</text>
</comment>
<evidence type="ECO:0000313" key="2">
    <source>
        <dbReference type="EMBL" id="EHH69261.1"/>
    </source>
</evidence>
<evidence type="ECO:0000313" key="3">
    <source>
        <dbReference type="Proteomes" id="UP000004949"/>
    </source>
</evidence>
<evidence type="ECO:0000256" key="1">
    <source>
        <dbReference type="SAM" id="Phobius"/>
    </source>
</evidence>
<keyword evidence="1" id="KW-1133">Transmembrane helix</keyword>